<feature type="domain" description="Secretin/TonB short N-terminal" evidence="8">
    <location>
        <begin position="71"/>
        <end position="122"/>
    </location>
</feature>
<dbReference type="InterPro" id="IPR011662">
    <property type="entry name" value="Secretin/TonB_short_N"/>
</dbReference>
<dbReference type="NCBIfam" id="TIGR04057">
    <property type="entry name" value="SusC_RagA_signa"/>
    <property type="match status" value="1"/>
</dbReference>
<dbReference type="Gene3D" id="2.40.170.20">
    <property type="entry name" value="TonB-dependent receptor, beta-barrel domain"/>
    <property type="match status" value="1"/>
</dbReference>
<evidence type="ECO:0000256" key="4">
    <source>
        <dbReference type="ARBA" id="ARBA00022692"/>
    </source>
</evidence>
<evidence type="ECO:0000313" key="9">
    <source>
        <dbReference type="EMBL" id="RIJ46362.1"/>
    </source>
</evidence>
<keyword evidence="4 7" id="KW-0812">Transmembrane</keyword>
<dbReference type="InterPro" id="IPR023996">
    <property type="entry name" value="TonB-dep_OMP_SusC/RagA"/>
</dbReference>
<dbReference type="AlphaFoldDB" id="A0A399SUT6"/>
<dbReference type="Pfam" id="PF13715">
    <property type="entry name" value="CarbopepD_reg_2"/>
    <property type="match status" value="1"/>
</dbReference>
<dbReference type="Pfam" id="PF07660">
    <property type="entry name" value="STN"/>
    <property type="match status" value="1"/>
</dbReference>
<organism evidence="9 10">
    <name type="scientific">Maribellus luteus</name>
    <dbReference type="NCBI Taxonomy" id="2305463"/>
    <lineage>
        <taxon>Bacteria</taxon>
        <taxon>Pseudomonadati</taxon>
        <taxon>Bacteroidota</taxon>
        <taxon>Bacteroidia</taxon>
        <taxon>Marinilabiliales</taxon>
        <taxon>Prolixibacteraceae</taxon>
        <taxon>Maribellus</taxon>
    </lineage>
</organism>
<evidence type="ECO:0000256" key="2">
    <source>
        <dbReference type="ARBA" id="ARBA00022448"/>
    </source>
</evidence>
<dbReference type="InterPro" id="IPR008969">
    <property type="entry name" value="CarboxyPept-like_regulatory"/>
</dbReference>
<keyword evidence="6 7" id="KW-0998">Cell outer membrane</keyword>
<dbReference type="NCBIfam" id="TIGR04056">
    <property type="entry name" value="OMP_RagA_SusC"/>
    <property type="match status" value="1"/>
</dbReference>
<proteinExistence type="inferred from homology"/>
<dbReference type="Proteomes" id="UP000265926">
    <property type="component" value="Unassembled WGS sequence"/>
</dbReference>
<evidence type="ECO:0000313" key="10">
    <source>
        <dbReference type="Proteomes" id="UP000265926"/>
    </source>
</evidence>
<dbReference type="InterPro" id="IPR012910">
    <property type="entry name" value="Plug_dom"/>
</dbReference>
<evidence type="ECO:0000256" key="3">
    <source>
        <dbReference type="ARBA" id="ARBA00022452"/>
    </source>
</evidence>
<dbReference type="SUPFAM" id="SSF56935">
    <property type="entry name" value="Porins"/>
    <property type="match status" value="1"/>
</dbReference>
<gene>
    <name evidence="9" type="ORF">D1614_19375</name>
</gene>
<dbReference type="InterPro" id="IPR023997">
    <property type="entry name" value="TonB-dep_OMP_SusC/RagA_CS"/>
</dbReference>
<dbReference type="Pfam" id="PF07715">
    <property type="entry name" value="Plug"/>
    <property type="match status" value="1"/>
</dbReference>
<dbReference type="PROSITE" id="PS52016">
    <property type="entry name" value="TONB_DEPENDENT_REC_3"/>
    <property type="match status" value="1"/>
</dbReference>
<keyword evidence="5 7" id="KW-0472">Membrane</keyword>
<evidence type="ECO:0000256" key="5">
    <source>
        <dbReference type="ARBA" id="ARBA00023136"/>
    </source>
</evidence>
<evidence type="ECO:0000256" key="6">
    <source>
        <dbReference type="ARBA" id="ARBA00023237"/>
    </source>
</evidence>
<dbReference type="InterPro" id="IPR037066">
    <property type="entry name" value="Plug_dom_sf"/>
</dbReference>
<dbReference type="Gene3D" id="2.60.40.1120">
    <property type="entry name" value="Carboxypeptidase-like, regulatory domain"/>
    <property type="match status" value="1"/>
</dbReference>
<sequence length="1112" mass="124843">MKNLTNWSGGEKLPGLVKFFRIMKLATFLILMSIGWAFAGKTYSQVKLLNLNMNKTTVKEVLSRIEEQSEFYFMYSGKLIDVDREISVNLENQKIDEVLNTVFKNTNVNYVIKDKFIVLTTENTGNILTVSGQQTPISGKVTDEAGLPLPGVTVLIKGTTQGTITNFDGEYTIANVPTDAVLVFSFVGMVTQEIPVGTEASINVKMATDAIGLEEVVAIGYGVQKKVSLTNSISQVDGETLTRRPVANVEQSLQGLAAGVTVVDQGGRPGASDVNIRIRGITSLSSNSPLIIVDGIEQRMTDINPDDIESISVLKDASSTAIYGSRAANGVILINTRRAKSGDVQVAYHGYYGFQRANNRPEHMGLRDYFELENAARINAGGQATYSEEFINEYVNATDRELYPLPFPWFDKGVMLKNAPQQNHTLSFSGGNEFVRARASLRYQDIEGIVNNFNDNTNEVRINTDFNLSSKLSVAFDMNLRMSEDVQPYAGVYNVFNYMLHATKFSVPQYATGEYGLGPQNNNPLIFSDLTGLRTSKNNYFIGKVKANYEIFSGLKYTFEYGIRDSKSEGSAYENKYRNEDPITGRVRQVTLNSLSESRGSLKELTLSHLLNYEKTFEDHEFKALVGYSTIDNRQNNLSAYRQDFYNNDIQSLDAGSEDNKDNSGYNSEYALRSYFGRFNYAYNNKYLFEVNARYDGSSRFSTTKQYAFFPSFSGAWRISQEDFWADMSETINEFKVRASWGLTGNQAIALYEFYPALSVVNYAFNETPVQGYTPTQFVNEDLTWEKTRQLDIGIDLGLWNSKLTVSADYYDKLTKDILLRLPIPSTIGLNASYQNAGSVSNKGWELGVIYRGGRKLTYDIGLNVSRNKNRVEDLKSTGPYITGSGANVTTIIQEGMAINSLWGYRTDGFFQSPEEIANYPTYQSNTKPGDVKYLNLNDDDKINPDDRAFLGYTFPLTNLGATMRFAYDGFELYMQWQGAFGHTTQLEGGLAHQATYEAFTHANYTDYWTETNTDARWPRPIKSNLRNLQASDRLTIDADYLRLKNIMLSYNVKASWLSKLPISKAQLYVNATNLITFSKLNDWGLDAETPAGRANYYPQVDLYTVGLKLNF</sequence>
<dbReference type="SUPFAM" id="SSF49464">
    <property type="entry name" value="Carboxypeptidase regulatory domain-like"/>
    <property type="match status" value="1"/>
</dbReference>
<dbReference type="Gene3D" id="2.170.130.10">
    <property type="entry name" value="TonB-dependent receptor, plug domain"/>
    <property type="match status" value="1"/>
</dbReference>
<dbReference type="InterPro" id="IPR039426">
    <property type="entry name" value="TonB-dep_rcpt-like"/>
</dbReference>
<protein>
    <submittedName>
        <fullName evidence="9">SusC/RagA family TonB-linked outer membrane protein</fullName>
    </submittedName>
</protein>
<dbReference type="SMART" id="SM00965">
    <property type="entry name" value="STN"/>
    <property type="match status" value="1"/>
</dbReference>
<evidence type="ECO:0000259" key="8">
    <source>
        <dbReference type="SMART" id="SM00965"/>
    </source>
</evidence>
<dbReference type="FunFam" id="2.60.40.1120:FF:000003">
    <property type="entry name" value="Outer membrane protein Omp121"/>
    <property type="match status" value="1"/>
</dbReference>
<reference evidence="9 10" key="1">
    <citation type="submission" date="2018-08" db="EMBL/GenBank/DDBJ databases">
        <title>Pallidiluteibacterium maritimus gen. nov., sp. nov., isolated from coastal sediment.</title>
        <authorList>
            <person name="Zhou L.Y."/>
        </authorList>
    </citation>
    <scope>NUCLEOTIDE SEQUENCE [LARGE SCALE GENOMIC DNA]</scope>
    <source>
        <strain evidence="9 10">XSD2</strain>
    </source>
</reference>
<dbReference type="FunFam" id="2.170.130.10:FF:000003">
    <property type="entry name" value="SusC/RagA family TonB-linked outer membrane protein"/>
    <property type="match status" value="1"/>
</dbReference>
<keyword evidence="3 7" id="KW-1134">Transmembrane beta strand</keyword>
<comment type="similarity">
    <text evidence="7">Belongs to the TonB-dependent receptor family.</text>
</comment>
<dbReference type="InterPro" id="IPR036942">
    <property type="entry name" value="Beta-barrel_TonB_sf"/>
</dbReference>
<evidence type="ECO:0000256" key="1">
    <source>
        <dbReference type="ARBA" id="ARBA00004571"/>
    </source>
</evidence>
<dbReference type="GO" id="GO:0009279">
    <property type="term" value="C:cell outer membrane"/>
    <property type="evidence" value="ECO:0007669"/>
    <property type="project" value="UniProtKB-SubCell"/>
</dbReference>
<dbReference type="OrthoDB" id="9768177at2"/>
<dbReference type="EMBL" id="QWGR01000015">
    <property type="protein sequence ID" value="RIJ46362.1"/>
    <property type="molecule type" value="Genomic_DNA"/>
</dbReference>
<name>A0A399SUT6_9BACT</name>
<evidence type="ECO:0000256" key="7">
    <source>
        <dbReference type="PROSITE-ProRule" id="PRU01360"/>
    </source>
</evidence>
<accession>A0A399SUT6</accession>
<keyword evidence="10" id="KW-1185">Reference proteome</keyword>
<keyword evidence="2 7" id="KW-0813">Transport</keyword>
<comment type="caution">
    <text evidence="9">The sequence shown here is derived from an EMBL/GenBank/DDBJ whole genome shotgun (WGS) entry which is preliminary data.</text>
</comment>
<comment type="subcellular location">
    <subcellularLocation>
        <location evidence="1 7">Cell outer membrane</location>
        <topology evidence="1 7">Multi-pass membrane protein</topology>
    </subcellularLocation>
</comment>